<dbReference type="EMBL" id="JAYRBN010000065">
    <property type="protein sequence ID" value="KAL2737264.1"/>
    <property type="molecule type" value="Genomic_DNA"/>
</dbReference>
<dbReference type="Gene3D" id="2.10.50.10">
    <property type="entry name" value="Tumor Necrosis Factor Receptor, subunit A, domain 2"/>
    <property type="match status" value="2"/>
</dbReference>
<evidence type="ECO:0000256" key="4">
    <source>
        <dbReference type="ARBA" id="ARBA00022737"/>
    </source>
</evidence>
<feature type="domain" description="EGF-like" evidence="9">
    <location>
        <begin position="1300"/>
        <end position="1342"/>
    </location>
</feature>
<evidence type="ECO:0000256" key="5">
    <source>
        <dbReference type="ARBA" id="ARBA00023157"/>
    </source>
</evidence>
<dbReference type="PROSITE" id="PS00022">
    <property type="entry name" value="EGF_1"/>
    <property type="match status" value="5"/>
</dbReference>
<feature type="disulfide bond" evidence="8">
    <location>
        <begin position="525"/>
        <end position="552"/>
    </location>
</feature>
<dbReference type="InterPro" id="IPR036465">
    <property type="entry name" value="vWFA_dom_sf"/>
</dbReference>
<evidence type="ECO:0000256" key="3">
    <source>
        <dbReference type="ARBA" id="ARBA00022729"/>
    </source>
</evidence>
<dbReference type="Gene3D" id="2.60.120.200">
    <property type="match status" value="1"/>
</dbReference>
<comment type="caution">
    <text evidence="7">Lacks conserved residue(s) required for the propagation of feature annotation.</text>
</comment>
<feature type="disulfide bond" evidence="8">
    <location>
        <begin position="2148"/>
        <end position="2175"/>
    </location>
</feature>
<keyword evidence="5 7" id="KW-1015">Disulfide bond</keyword>
<feature type="domain" description="Sushi" evidence="12">
    <location>
        <begin position="1774"/>
        <end position="1860"/>
    </location>
</feature>
<feature type="domain" description="VWFA" evidence="10">
    <location>
        <begin position="119"/>
        <end position="300"/>
    </location>
</feature>
<feature type="disulfide bond" evidence="7">
    <location>
        <begin position="1172"/>
        <end position="1181"/>
    </location>
</feature>
<feature type="domain" description="Pentraxin (PTX)" evidence="13">
    <location>
        <begin position="1385"/>
        <end position="1584"/>
    </location>
</feature>
<keyword evidence="15" id="KW-1185">Reference proteome</keyword>
<feature type="domain" description="EGF-like" evidence="9">
    <location>
        <begin position="1145"/>
        <end position="1182"/>
    </location>
</feature>
<dbReference type="CDD" id="cd00054">
    <property type="entry name" value="EGF_CA"/>
    <property type="match status" value="3"/>
</dbReference>
<dbReference type="Pfam" id="PF00354">
    <property type="entry name" value="Pentaxin"/>
    <property type="match status" value="1"/>
</dbReference>
<accession>A0ABD2BXE6</accession>
<dbReference type="PROSITE" id="PS01186">
    <property type="entry name" value="EGF_2"/>
    <property type="match status" value="2"/>
</dbReference>
<gene>
    <name evidence="14" type="ORF">V1477_012220</name>
</gene>
<dbReference type="Pfam" id="PF00092">
    <property type="entry name" value="VWA"/>
    <property type="match status" value="1"/>
</dbReference>
<dbReference type="SMART" id="SM01411">
    <property type="entry name" value="Ephrin_rec_like"/>
    <property type="match status" value="3"/>
</dbReference>
<dbReference type="InterPro" id="IPR009030">
    <property type="entry name" value="Growth_fac_rcpt_cys_sf"/>
</dbReference>
<feature type="domain" description="HYR" evidence="11">
    <location>
        <begin position="703"/>
        <end position="787"/>
    </location>
</feature>
<evidence type="ECO:0000256" key="2">
    <source>
        <dbReference type="ARBA" id="ARBA00022659"/>
    </source>
</evidence>
<dbReference type="CDD" id="cd01450">
    <property type="entry name" value="vWFA_subfamily_ECM"/>
    <property type="match status" value="1"/>
</dbReference>
<reference evidence="14 15" key="1">
    <citation type="journal article" date="2024" name="Ann. Entomol. Soc. Am.">
        <title>Genomic analyses of the southern and eastern yellowjacket wasps (Hymenoptera: Vespidae) reveal evolutionary signatures of social life.</title>
        <authorList>
            <person name="Catto M.A."/>
            <person name="Caine P.B."/>
            <person name="Orr S.E."/>
            <person name="Hunt B.G."/>
            <person name="Goodisman M.A.D."/>
        </authorList>
    </citation>
    <scope>NUCLEOTIDE SEQUENCE [LARGE SCALE GENOMIC DNA]</scope>
    <source>
        <strain evidence="14">232</strain>
        <tissue evidence="14">Head and thorax</tissue>
    </source>
</reference>
<dbReference type="GO" id="GO:0032991">
    <property type="term" value="C:protein-containing complex"/>
    <property type="evidence" value="ECO:0007669"/>
    <property type="project" value="UniProtKB-ARBA"/>
</dbReference>
<feature type="domain" description="Sushi" evidence="12">
    <location>
        <begin position="2118"/>
        <end position="2177"/>
    </location>
</feature>
<dbReference type="PROSITE" id="PS50026">
    <property type="entry name" value="EGF_3"/>
    <property type="match status" value="5"/>
</dbReference>
<dbReference type="FunFam" id="2.10.25.10:FF:000246">
    <property type="entry name" value="EGF-like repeat and discoidin I-like domain-containing protein 3"/>
    <property type="match status" value="1"/>
</dbReference>
<feature type="domain" description="Sushi" evidence="12">
    <location>
        <begin position="422"/>
        <end position="482"/>
    </location>
</feature>
<feature type="domain" description="Sushi" evidence="12">
    <location>
        <begin position="2062"/>
        <end position="2117"/>
    </location>
</feature>
<dbReference type="Pfam" id="PF00008">
    <property type="entry name" value="EGF"/>
    <property type="match status" value="1"/>
</dbReference>
<evidence type="ECO:0000256" key="8">
    <source>
        <dbReference type="PROSITE-ProRule" id="PRU00302"/>
    </source>
</evidence>
<feature type="domain" description="Sushi" evidence="12">
    <location>
        <begin position="496"/>
        <end position="554"/>
    </location>
</feature>
<organism evidence="14 15">
    <name type="scientific">Vespula maculifrons</name>
    <name type="common">Eastern yellow jacket</name>
    <name type="synonym">Wasp</name>
    <dbReference type="NCBI Taxonomy" id="7453"/>
    <lineage>
        <taxon>Eukaryota</taxon>
        <taxon>Metazoa</taxon>
        <taxon>Ecdysozoa</taxon>
        <taxon>Arthropoda</taxon>
        <taxon>Hexapoda</taxon>
        <taxon>Insecta</taxon>
        <taxon>Pterygota</taxon>
        <taxon>Neoptera</taxon>
        <taxon>Endopterygota</taxon>
        <taxon>Hymenoptera</taxon>
        <taxon>Apocrita</taxon>
        <taxon>Aculeata</taxon>
        <taxon>Vespoidea</taxon>
        <taxon>Vespidae</taxon>
        <taxon>Vespinae</taxon>
        <taxon>Vespula</taxon>
    </lineage>
</organism>
<dbReference type="SMART" id="SM00179">
    <property type="entry name" value="EGF_CA"/>
    <property type="match status" value="5"/>
</dbReference>
<evidence type="ECO:0008006" key="16">
    <source>
        <dbReference type="Google" id="ProtNLM"/>
    </source>
</evidence>
<dbReference type="Proteomes" id="UP001607303">
    <property type="component" value="Unassembled WGS sequence"/>
</dbReference>
<dbReference type="Gene3D" id="3.40.50.410">
    <property type="entry name" value="von Willebrand factor, type A domain"/>
    <property type="match status" value="1"/>
</dbReference>
<feature type="disulfide bond" evidence="7">
    <location>
        <begin position="1370"/>
        <end position="1379"/>
    </location>
</feature>
<name>A0ABD2BXE6_VESMC</name>
<dbReference type="InterPro" id="IPR001759">
    <property type="entry name" value="PTX_dom"/>
</dbReference>
<dbReference type="PRINTS" id="PR00895">
    <property type="entry name" value="PENTAXIN"/>
</dbReference>
<evidence type="ECO:0000259" key="9">
    <source>
        <dbReference type="PROSITE" id="PS50026"/>
    </source>
</evidence>
<dbReference type="InterPro" id="IPR035976">
    <property type="entry name" value="Sushi/SCR/CCP_sf"/>
</dbReference>
<evidence type="ECO:0000256" key="1">
    <source>
        <dbReference type="ARBA" id="ARBA00022536"/>
    </source>
</evidence>
<dbReference type="CDD" id="cd00185">
    <property type="entry name" value="TNFRSF"/>
    <property type="match status" value="1"/>
</dbReference>
<dbReference type="InterPro" id="IPR000742">
    <property type="entry name" value="EGF"/>
</dbReference>
<feature type="disulfide bond" evidence="8">
    <location>
        <begin position="453"/>
        <end position="480"/>
    </location>
</feature>
<feature type="domain" description="EGF-like" evidence="9">
    <location>
        <begin position="1226"/>
        <end position="1262"/>
    </location>
</feature>
<dbReference type="SMART" id="SM00032">
    <property type="entry name" value="CCP"/>
    <property type="match status" value="11"/>
</dbReference>
<dbReference type="PANTHER" id="PTHR46393">
    <property type="entry name" value="SUSHI DOMAIN-CONTAINING PROTEIN"/>
    <property type="match status" value="1"/>
</dbReference>
<keyword evidence="1 7" id="KW-0245">EGF-like domain</keyword>
<feature type="disulfide bond" evidence="7">
    <location>
        <begin position="1332"/>
        <end position="1341"/>
    </location>
</feature>
<sequence>MNIILILHIIFPMISIRMIKMLMSYWRIFLLINGASFLFAKYSNISEFRSSDTFKIRTTDDIDLISTTWNHGKEKNNNNQYLHHSFESNNKMIRRKADLLSHLLKIHIDRLRNETDEVELVFLVDGSGSIGLNNFRSELNFVKKLLSEFTVEPLTTRVAIVTFGGRRNINRNVDQISKTGSDNHKCYLLNRQLNNISYTGGGTYTRGALFEALAILEKGREAAKKVIFLITDGFSNGGDPRPVADLLKNAGVMIFTFGIRTGNVKELHDIASNPGYTHSYFLDSFAEFEALARRALHHDLKTGKYVPVAVSSDCDILCMNNEMNKVRENNCCDDLAICSCGITTGHYACICPVGFFGSGFKGSCQPCPNGTYASGYISGDSTSICIPCPDVNHVTLKVPATTVEDCVCAFGFTTDGKKCEVITCPKLKVPENGYLVKANACSNVVNAACGIRCRIGFQLTGDSIRLCEKDGTWSGNEPQCSLKTCPALRAPLHGRVRCQHDEVYQDRMKEDLTSYPIDTRCQFRCDVGYQLRGSKVRNCLPVSRWDGLETTCKPIKCEPLKQLANGMIYPTNCTGPEKLSFAMNCTILCKEGYKLEGPRSRFCGGRAGVWSQRCSVNRCVDSTPPVIACPSSITIESLPNKNYAYVNWTVPEATDNDSDSVVVWSKPHIVLPRKMKIGTRTIVYVAQDASRNKAKCKFQVKVIDKEPPMVENCIDPPVIFSDRENGAINVTWNEPGFYDNSKLPIRIEQSHRLEDNVFPIGKTQIIYNATDMYGNIANCILNITVKNVCKNVTLLSDKSINCLYNSNQTSQCITTCNEGYELVQETSYLGPVNEDMPFKCNSENETSNDYVISDCLESEQLKTVYVEGNIALEGDTKSFCNNSTNLRELTDRITEDLRSKLIDICNNDVECNLVSFDPECEDDFFTSKNLYSSLVRFRRDERKDEDKIKRKKEKIEIKFKFIGKIIKENPDNPKKALQKLRDKIQMMTHSGELNLLNNKTNQEIAKLALNLHIVFGEIQDFCEPGSIPRKHTCIKCPLGTFHDTSARQCRPCPFGEYQDVSGSIQCKQCPEHTYTRRMPVCQPGYYSKRRHHGSIISVEPCMSCTFGFYQPKYGQITCLPCPANTTTQNRGSITINECINLDITKNDICYTKPCLNDGQCLEKEDEDYICECRDYYVGTQCEIFQNPCKSSPCLNEGLCIVHEANKNMPYYCSCKSAYTGQNCEVYIDECTHNPCQNDGKCVSTENDYVCICKDGFEGDFCETSVNYCDLMPCEKGSTCNIVNQTWYCSCISGFLGRRCNLLPCDWLPCHENSICINIMEKNATRNSYRCECPIGYTGKDCTKKIDYCSSSPCKNGGQCKSISFNYTCICPLSFIGNNCEIELTSDYIMHFVRSSTTNYVMMKGPIKNISQLTITVWLQSMDTFNYGTVLSYATPDEDNALTVTDYNGFVLYINGHEVVTDIKVNDGYWHFLCITWENTNGSWNIFLDGILKDTGTNLAKGLTIPGNGSFIIGQEQDRMGGGFSESESFVGNITLLDIWDSTFTNDYIMHLYRTCEKYYGTLFTWSHILEHIYGDIMIINSQFCRGCSLPVVPFKGNVNTTEDLLEATYYCDTGYVLKFGGKEQQVLRRKCLKNGEWEGSDTPKCLKVKCGFPGYFPRGYIRGWSYFFGDEIYYSCISGYELHGSVRRICKSNGKWSGLPPLCIGVTCKSLLAPENGDIEYIIEENERDDITILQAGQQIEFKCNSGFRLVGEKYLTCLETGIWNHDNPVCIPYSCPPPIKIEHGYMKVITNGNEKSFSSSKFKENSTNDPFARNYFYGDTIEYFCDPGYKFENNNSSTMFILQCSNNGLWSSYFPNCILIKCPWPNPVEEGKIFLSIKGNLTLEIPTVSEGSYWTQHFNNKKLKENFVLNTEIVVTCNSGYTLIGKNSRICSNEGTWIPDNQICEPRKCSVSNHLVSRFLNINALNNVHNKSEKYKEESYKNMNNSYGNIHFYIEGDIYNKRILMTCQNNMSHSNAFTDDEKLNITWICNETNQWKLVNFLQYNNKFIQIHDSKNETCEGVLCATFINITNINMNDLKNAINIFTFSCQRNYVLEGTETLTCHSNGTWSAMPLCKHMTCRNPILPFNTVLKQNETDYNVDDIIHFECIPGYRIFGQSTAKCLSNGKWSKMRGRCSKISCGKPVVPPGIIVQGPSYLFREQLAYICPNGKKVGSITCKSDGKWSDPPQCTNK</sequence>
<dbReference type="Gene3D" id="2.10.25.10">
    <property type="entry name" value="Laminin"/>
    <property type="match status" value="5"/>
</dbReference>
<evidence type="ECO:0000256" key="7">
    <source>
        <dbReference type="PROSITE-ProRule" id="PRU00076"/>
    </source>
</evidence>
<dbReference type="PROSITE" id="PS50825">
    <property type="entry name" value="HYR"/>
    <property type="match status" value="2"/>
</dbReference>
<dbReference type="SUPFAM" id="SSF49899">
    <property type="entry name" value="Concanavalin A-like lectins/glucanases"/>
    <property type="match status" value="1"/>
</dbReference>
<dbReference type="InterPro" id="IPR001881">
    <property type="entry name" value="EGF-like_Ca-bd_dom"/>
</dbReference>
<feature type="domain" description="Sushi" evidence="12">
    <location>
        <begin position="1585"/>
        <end position="1647"/>
    </location>
</feature>
<feature type="disulfide bond" evidence="8">
    <location>
        <begin position="424"/>
        <end position="467"/>
    </location>
</feature>
<feature type="domain" description="EGF-like" evidence="9">
    <location>
        <begin position="1344"/>
        <end position="1380"/>
    </location>
</feature>
<feature type="domain" description="HYR" evidence="11">
    <location>
        <begin position="620"/>
        <end position="702"/>
    </location>
</feature>
<dbReference type="Gene3D" id="2.10.70.10">
    <property type="entry name" value="Complement Module, domain 1"/>
    <property type="match status" value="11"/>
</dbReference>
<dbReference type="PROSITE" id="PS50923">
    <property type="entry name" value="SUSHI"/>
    <property type="match status" value="10"/>
</dbReference>
<feature type="domain" description="Sushi" evidence="12">
    <location>
        <begin position="1706"/>
        <end position="1773"/>
    </location>
</feature>
<dbReference type="InterPro" id="IPR002035">
    <property type="entry name" value="VWF_A"/>
</dbReference>
<dbReference type="InterPro" id="IPR003410">
    <property type="entry name" value="HYR_dom"/>
</dbReference>
<evidence type="ECO:0000259" key="10">
    <source>
        <dbReference type="PROSITE" id="PS50234"/>
    </source>
</evidence>
<evidence type="ECO:0000256" key="6">
    <source>
        <dbReference type="ARBA" id="ARBA00023180"/>
    </source>
</evidence>
<dbReference type="SUPFAM" id="SSF57196">
    <property type="entry name" value="EGF/Laminin"/>
    <property type="match status" value="6"/>
</dbReference>
<keyword evidence="4" id="KW-0677">Repeat</keyword>
<dbReference type="FunFam" id="2.10.25.10:FF:000434">
    <property type="entry name" value="Predicted protein"/>
    <property type="match status" value="1"/>
</dbReference>
<feature type="disulfide bond" evidence="7">
    <location>
        <begin position="1252"/>
        <end position="1261"/>
    </location>
</feature>
<dbReference type="SUPFAM" id="SSF57535">
    <property type="entry name" value="Complement control module/SCR domain"/>
    <property type="match status" value="11"/>
</dbReference>
<evidence type="ECO:0000313" key="15">
    <source>
        <dbReference type="Proteomes" id="UP001607303"/>
    </source>
</evidence>
<dbReference type="CDD" id="cd00033">
    <property type="entry name" value="CCP"/>
    <property type="match status" value="10"/>
</dbReference>
<protein>
    <recommendedName>
        <fullName evidence="16">Sushi, von Willebrand factor type A, EGF and pentraxin domain-containing protein 1</fullName>
    </recommendedName>
</protein>
<dbReference type="SMART" id="SM00327">
    <property type="entry name" value="VWA"/>
    <property type="match status" value="1"/>
</dbReference>
<dbReference type="PANTHER" id="PTHR46393:SF7">
    <property type="entry name" value="COMPLEMENT C2"/>
    <property type="match status" value="1"/>
</dbReference>
<feature type="disulfide bond" evidence="7">
    <location>
        <begin position="1214"/>
        <end position="1223"/>
    </location>
</feature>
<dbReference type="SMART" id="SM00181">
    <property type="entry name" value="EGF"/>
    <property type="match status" value="8"/>
</dbReference>
<feature type="domain" description="Sushi" evidence="12">
    <location>
        <begin position="2178"/>
        <end position="2231"/>
    </location>
</feature>
<dbReference type="SUPFAM" id="SSF57184">
    <property type="entry name" value="Growth factor receptor domain"/>
    <property type="match status" value="1"/>
</dbReference>
<evidence type="ECO:0000259" key="11">
    <source>
        <dbReference type="PROSITE" id="PS50825"/>
    </source>
</evidence>
<keyword evidence="3" id="KW-0732">Signal</keyword>
<evidence type="ECO:0000313" key="14">
    <source>
        <dbReference type="EMBL" id="KAL2737264.1"/>
    </source>
</evidence>
<dbReference type="PROSITE" id="PS51828">
    <property type="entry name" value="PTX_2"/>
    <property type="match status" value="1"/>
</dbReference>
<proteinExistence type="predicted"/>
<dbReference type="SUPFAM" id="SSF53300">
    <property type="entry name" value="vWA-like"/>
    <property type="match status" value="1"/>
</dbReference>
<dbReference type="PROSITE" id="PS50234">
    <property type="entry name" value="VWFA"/>
    <property type="match status" value="1"/>
</dbReference>
<feature type="disulfide bond" evidence="8">
    <location>
        <begin position="1744"/>
        <end position="1771"/>
    </location>
</feature>
<dbReference type="InterPro" id="IPR013320">
    <property type="entry name" value="ConA-like_dom_sf"/>
</dbReference>
<dbReference type="Pfam" id="PF07699">
    <property type="entry name" value="Ephrin_rec_like"/>
    <property type="match status" value="2"/>
</dbReference>
<feature type="domain" description="Sushi" evidence="12">
    <location>
        <begin position="1648"/>
        <end position="1705"/>
    </location>
</feature>
<dbReference type="InterPro" id="IPR000436">
    <property type="entry name" value="Sushi_SCR_CCP_dom"/>
</dbReference>
<feature type="disulfide bond" evidence="8">
    <location>
        <begin position="1918"/>
        <end position="1945"/>
    </location>
</feature>
<dbReference type="Pfam" id="PF02494">
    <property type="entry name" value="HYR"/>
    <property type="match status" value="2"/>
</dbReference>
<feature type="disulfide bond" evidence="8">
    <location>
        <begin position="1676"/>
        <end position="1703"/>
    </location>
</feature>
<keyword evidence="2 8" id="KW-0768">Sushi</keyword>
<evidence type="ECO:0000259" key="12">
    <source>
        <dbReference type="PROSITE" id="PS50923"/>
    </source>
</evidence>
<dbReference type="Pfam" id="PF00084">
    <property type="entry name" value="Sushi"/>
    <property type="match status" value="8"/>
</dbReference>
<evidence type="ECO:0000259" key="13">
    <source>
        <dbReference type="PROSITE" id="PS51828"/>
    </source>
</evidence>
<feature type="domain" description="Sushi" evidence="12">
    <location>
        <begin position="1861"/>
        <end position="1947"/>
    </location>
</feature>
<comment type="caution">
    <text evidence="14">The sequence shown here is derived from an EMBL/GenBank/DDBJ whole genome shotgun (WGS) entry which is preliminary data.</text>
</comment>
<dbReference type="InterPro" id="IPR011641">
    <property type="entry name" value="Tyr-kin_ephrin_A/B_rcpt-like"/>
</dbReference>
<dbReference type="SMART" id="SM00159">
    <property type="entry name" value="PTX"/>
    <property type="match status" value="1"/>
</dbReference>
<feature type="domain" description="EGF-like" evidence="9">
    <location>
        <begin position="1184"/>
        <end position="1224"/>
    </location>
</feature>
<keyword evidence="6" id="KW-0325">Glycoprotein</keyword>